<sequence length="57" mass="6814">MIKMLLPLMIMVFSGIFLYVGYFKTDVSEMPLLNKIIWWILFGYGLFRIIVILVKRK</sequence>
<proteinExistence type="predicted"/>
<reference evidence="2" key="1">
    <citation type="submission" date="2020-10" db="EMBL/GenBank/DDBJ databases">
        <authorList>
            <person name="Gilroy R."/>
        </authorList>
    </citation>
    <scope>NUCLEOTIDE SEQUENCE</scope>
    <source>
        <strain evidence="2">F1-3629</strain>
    </source>
</reference>
<accession>A0A940DP57</accession>
<keyword evidence="1" id="KW-0472">Membrane</keyword>
<gene>
    <name evidence="2" type="ORF">IAC07_04450</name>
</gene>
<dbReference type="EMBL" id="JADIMJ010000065">
    <property type="protein sequence ID" value="MBO8453960.1"/>
    <property type="molecule type" value="Genomic_DNA"/>
</dbReference>
<keyword evidence="1" id="KW-1133">Transmembrane helix</keyword>
<evidence type="ECO:0000313" key="3">
    <source>
        <dbReference type="Proteomes" id="UP000771749"/>
    </source>
</evidence>
<evidence type="ECO:0000256" key="1">
    <source>
        <dbReference type="SAM" id="Phobius"/>
    </source>
</evidence>
<evidence type="ECO:0000313" key="2">
    <source>
        <dbReference type="EMBL" id="MBO8453960.1"/>
    </source>
</evidence>
<reference evidence="2" key="2">
    <citation type="journal article" date="2021" name="PeerJ">
        <title>Extensive microbial diversity within the chicken gut microbiome revealed by metagenomics and culture.</title>
        <authorList>
            <person name="Gilroy R."/>
            <person name="Ravi A."/>
            <person name="Getino M."/>
            <person name="Pursley I."/>
            <person name="Horton D.L."/>
            <person name="Alikhan N.F."/>
            <person name="Baker D."/>
            <person name="Gharbi K."/>
            <person name="Hall N."/>
            <person name="Watson M."/>
            <person name="Adriaenssens E.M."/>
            <person name="Foster-Nyarko E."/>
            <person name="Jarju S."/>
            <person name="Secka A."/>
            <person name="Antonio M."/>
            <person name="Oren A."/>
            <person name="Chaudhuri R.R."/>
            <person name="La Ragione R."/>
            <person name="Hildebrand F."/>
            <person name="Pallen M.J."/>
        </authorList>
    </citation>
    <scope>NUCLEOTIDE SEQUENCE</scope>
    <source>
        <strain evidence="2">F1-3629</strain>
    </source>
</reference>
<feature type="transmembrane region" description="Helical" evidence="1">
    <location>
        <begin position="36"/>
        <end position="54"/>
    </location>
</feature>
<dbReference type="AlphaFoldDB" id="A0A940DP57"/>
<protein>
    <submittedName>
        <fullName evidence="2">Uncharacterized protein</fullName>
    </submittedName>
</protein>
<name>A0A940DP57_9BACT</name>
<comment type="caution">
    <text evidence="2">The sequence shown here is derived from an EMBL/GenBank/DDBJ whole genome shotgun (WGS) entry which is preliminary data.</text>
</comment>
<feature type="transmembrane region" description="Helical" evidence="1">
    <location>
        <begin position="5"/>
        <end position="24"/>
    </location>
</feature>
<organism evidence="2 3">
    <name type="scientific">Candidatus Cryptobacteroides gallistercoris</name>
    <dbReference type="NCBI Taxonomy" id="2840765"/>
    <lineage>
        <taxon>Bacteria</taxon>
        <taxon>Pseudomonadati</taxon>
        <taxon>Bacteroidota</taxon>
        <taxon>Bacteroidia</taxon>
        <taxon>Bacteroidales</taxon>
        <taxon>Candidatus Cryptobacteroides</taxon>
    </lineage>
</organism>
<dbReference type="Proteomes" id="UP000771749">
    <property type="component" value="Unassembled WGS sequence"/>
</dbReference>
<keyword evidence="1" id="KW-0812">Transmembrane</keyword>